<dbReference type="Pfam" id="PF00691">
    <property type="entry name" value="OmpA"/>
    <property type="match status" value="1"/>
</dbReference>
<dbReference type="PANTHER" id="PTHR30329">
    <property type="entry name" value="STATOR ELEMENT OF FLAGELLAR MOTOR COMPLEX"/>
    <property type="match status" value="1"/>
</dbReference>
<name>A0A644YPA1_9ZZZZ</name>
<dbReference type="InterPro" id="IPR036680">
    <property type="entry name" value="SPOR-like_sf"/>
</dbReference>
<gene>
    <name evidence="6" type="ORF">SDC9_76684</name>
</gene>
<dbReference type="CDD" id="cd07185">
    <property type="entry name" value="OmpA_C-like"/>
    <property type="match status" value="1"/>
</dbReference>
<keyword evidence="3" id="KW-0998">Cell outer membrane</keyword>
<dbReference type="SUPFAM" id="SSF110997">
    <property type="entry name" value="Sporulation related repeat"/>
    <property type="match status" value="1"/>
</dbReference>
<evidence type="ECO:0000313" key="6">
    <source>
        <dbReference type="EMBL" id="MPM30139.1"/>
    </source>
</evidence>
<dbReference type="InterPro" id="IPR006664">
    <property type="entry name" value="OMP_bac"/>
</dbReference>
<dbReference type="Pfam" id="PF05036">
    <property type="entry name" value="SPOR"/>
    <property type="match status" value="1"/>
</dbReference>
<dbReference type="EMBL" id="VSSQ01005708">
    <property type="protein sequence ID" value="MPM30139.1"/>
    <property type="molecule type" value="Genomic_DNA"/>
</dbReference>
<dbReference type="InterPro" id="IPR036737">
    <property type="entry name" value="OmpA-like_sf"/>
</dbReference>
<dbReference type="PROSITE" id="PS51724">
    <property type="entry name" value="SPOR"/>
    <property type="match status" value="1"/>
</dbReference>
<dbReference type="InterPro" id="IPR050330">
    <property type="entry name" value="Bact_OuterMem_StrucFunc"/>
</dbReference>
<dbReference type="PROSITE" id="PS01068">
    <property type="entry name" value="OMPA_1"/>
    <property type="match status" value="1"/>
</dbReference>
<dbReference type="InterPro" id="IPR006665">
    <property type="entry name" value="OmpA-like"/>
</dbReference>
<sequence>MGDLDIYHVVITGDLQQIAILTGFVKDTTDNSPIFSRIMVYDLASNKVFSETETDKSTGEFSMSLPCGKKYKVVVSAETGQQTVDYINVPCSDSGDLVFTKPYYFRNSLVFVPDTILERINVGQRMGDRFVLRNVFFDFDKSTLRPESKTELDRLVSLLKSLPDLKIEISGHTDNYGSRTYNKKLSEERAMSVVQYLVAAGIDAERLTYMGYGFDRPIATNETDAGRQLNRRTEFRIAGTSSNGIVLGQYLTDANLNLTSNTNTESFNDVLVDYKPKWYIIGGSFMFLKNAEKLRDELRAKGYPDAEIIGQNSTGSYRVAYKSFEDRDSAMKELDKMKANGNDAGLWLLQK</sequence>
<dbReference type="PROSITE" id="PS51123">
    <property type="entry name" value="OMPA_2"/>
    <property type="match status" value="1"/>
</dbReference>
<reference evidence="6" key="1">
    <citation type="submission" date="2019-08" db="EMBL/GenBank/DDBJ databases">
        <authorList>
            <person name="Kucharzyk K."/>
            <person name="Murdoch R.W."/>
            <person name="Higgins S."/>
            <person name="Loffler F."/>
        </authorList>
    </citation>
    <scope>NUCLEOTIDE SEQUENCE</scope>
</reference>
<dbReference type="InterPro" id="IPR006690">
    <property type="entry name" value="OMPA-like_CS"/>
</dbReference>
<dbReference type="GO" id="GO:0009279">
    <property type="term" value="C:cell outer membrane"/>
    <property type="evidence" value="ECO:0007669"/>
    <property type="project" value="UniProtKB-SubCell"/>
</dbReference>
<evidence type="ECO:0008006" key="7">
    <source>
        <dbReference type="Google" id="ProtNLM"/>
    </source>
</evidence>
<dbReference type="GO" id="GO:0042834">
    <property type="term" value="F:peptidoglycan binding"/>
    <property type="evidence" value="ECO:0007669"/>
    <property type="project" value="InterPro"/>
</dbReference>
<dbReference type="Gene3D" id="3.30.70.1070">
    <property type="entry name" value="Sporulation related repeat"/>
    <property type="match status" value="1"/>
</dbReference>
<dbReference type="Gene3D" id="3.30.1330.60">
    <property type="entry name" value="OmpA-like domain"/>
    <property type="match status" value="1"/>
</dbReference>
<dbReference type="PRINTS" id="PR01021">
    <property type="entry name" value="OMPADOMAIN"/>
</dbReference>
<comment type="subcellular location">
    <subcellularLocation>
        <location evidence="1">Cell outer membrane</location>
    </subcellularLocation>
</comment>
<feature type="domain" description="SPOR" evidence="5">
    <location>
        <begin position="272"/>
        <end position="350"/>
    </location>
</feature>
<feature type="domain" description="OmpA-like" evidence="4">
    <location>
        <begin position="124"/>
        <end position="241"/>
    </location>
</feature>
<evidence type="ECO:0000256" key="3">
    <source>
        <dbReference type="ARBA" id="ARBA00023237"/>
    </source>
</evidence>
<dbReference type="AlphaFoldDB" id="A0A644YPA1"/>
<dbReference type="InterPro" id="IPR007730">
    <property type="entry name" value="SPOR-like_dom"/>
</dbReference>
<dbReference type="PANTHER" id="PTHR30329:SF21">
    <property type="entry name" value="LIPOPROTEIN YIAD-RELATED"/>
    <property type="match status" value="1"/>
</dbReference>
<evidence type="ECO:0000259" key="4">
    <source>
        <dbReference type="PROSITE" id="PS51123"/>
    </source>
</evidence>
<proteinExistence type="predicted"/>
<dbReference type="SUPFAM" id="SSF103088">
    <property type="entry name" value="OmpA-like"/>
    <property type="match status" value="1"/>
</dbReference>
<protein>
    <recommendedName>
        <fullName evidence="7">OmpA-like domain-containing protein</fullName>
    </recommendedName>
</protein>
<evidence type="ECO:0000259" key="5">
    <source>
        <dbReference type="PROSITE" id="PS51724"/>
    </source>
</evidence>
<comment type="caution">
    <text evidence="6">The sequence shown here is derived from an EMBL/GenBank/DDBJ whole genome shotgun (WGS) entry which is preliminary data.</text>
</comment>
<organism evidence="6">
    <name type="scientific">bioreactor metagenome</name>
    <dbReference type="NCBI Taxonomy" id="1076179"/>
    <lineage>
        <taxon>unclassified sequences</taxon>
        <taxon>metagenomes</taxon>
        <taxon>ecological metagenomes</taxon>
    </lineage>
</organism>
<evidence type="ECO:0000256" key="2">
    <source>
        <dbReference type="ARBA" id="ARBA00023136"/>
    </source>
</evidence>
<keyword evidence="2" id="KW-0472">Membrane</keyword>
<evidence type="ECO:0000256" key="1">
    <source>
        <dbReference type="ARBA" id="ARBA00004442"/>
    </source>
</evidence>
<accession>A0A644YPA1</accession>